<sequence>MSILYTALSSGARSKGTACTGDVCDPLKLSLGVRAGGRGGALKGKRLDNFVFAFFVDFVRRDKFSPSSRLNKKKKSYLETSPRQKKVYERRTGECFAPVGPAPPPWIRGPIEMRGNERDRTVTVWKF</sequence>
<dbReference type="EMBL" id="BGZK01000163">
    <property type="protein sequence ID" value="GBP24586.1"/>
    <property type="molecule type" value="Genomic_DNA"/>
</dbReference>
<name>A0A4C1UF57_EUMVA</name>
<evidence type="ECO:0000313" key="2">
    <source>
        <dbReference type="Proteomes" id="UP000299102"/>
    </source>
</evidence>
<proteinExistence type="predicted"/>
<reference evidence="1 2" key="1">
    <citation type="journal article" date="2019" name="Commun. Biol.">
        <title>The bagworm genome reveals a unique fibroin gene that provides high tensile strength.</title>
        <authorList>
            <person name="Kono N."/>
            <person name="Nakamura H."/>
            <person name="Ohtoshi R."/>
            <person name="Tomita M."/>
            <person name="Numata K."/>
            <person name="Arakawa K."/>
        </authorList>
    </citation>
    <scope>NUCLEOTIDE SEQUENCE [LARGE SCALE GENOMIC DNA]</scope>
</reference>
<organism evidence="1 2">
    <name type="scientific">Eumeta variegata</name>
    <name type="common">Bagworm moth</name>
    <name type="synonym">Eumeta japonica</name>
    <dbReference type="NCBI Taxonomy" id="151549"/>
    <lineage>
        <taxon>Eukaryota</taxon>
        <taxon>Metazoa</taxon>
        <taxon>Ecdysozoa</taxon>
        <taxon>Arthropoda</taxon>
        <taxon>Hexapoda</taxon>
        <taxon>Insecta</taxon>
        <taxon>Pterygota</taxon>
        <taxon>Neoptera</taxon>
        <taxon>Endopterygota</taxon>
        <taxon>Lepidoptera</taxon>
        <taxon>Glossata</taxon>
        <taxon>Ditrysia</taxon>
        <taxon>Tineoidea</taxon>
        <taxon>Psychidae</taxon>
        <taxon>Oiketicinae</taxon>
        <taxon>Eumeta</taxon>
    </lineage>
</organism>
<protein>
    <submittedName>
        <fullName evidence="1">Uncharacterized protein</fullName>
    </submittedName>
</protein>
<comment type="caution">
    <text evidence="1">The sequence shown here is derived from an EMBL/GenBank/DDBJ whole genome shotgun (WGS) entry which is preliminary data.</text>
</comment>
<dbReference type="Proteomes" id="UP000299102">
    <property type="component" value="Unassembled WGS sequence"/>
</dbReference>
<evidence type="ECO:0000313" key="1">
    <source>
        <dbReference type="EMBL" id="GBP24586.1"/>
    </source>
</evidence>
<dbReference type="AlphaFoldDB" id="A0A4C1UF57"/>
<accession>A0A4C1UF57</accession>
<keyword evidence="2" id="KW-1185">Reference proteome</keyword>
<gene>
    <name evidence="1" type="ORF">EVAR_79495_1</name>
</gene>